<evidence type="ECO:0000313" key="3">
    <source>
        <dbReference type="Proteomes" id="UP001152172"/>
    </source>
</evidence>
<accession>A0A9X3RAV2</accession>
<evidence type="ECO:0000259" key="1">
    <source>
        <dbReference type="Pfam" id="PF13166"/>
    </source>
</evidence>
<dbReference type="AlphaFoldDB" id="A0A9X3RAV2"/>
<evidence type="ECO:0000313" key="2">
    <source>
        <dbReference type="EMBL" id="MCZ8533538.1"/>
    </source>
</evidence>
<proteinExistence type="predicted"/>
<sequence>MLNLDLSEQEYELFNVEEKSHIELNNKNFIFGKNGVGKSTLCKMMEKQFTEEFDVRLFTGFENVVVDTKLNAVVLGEENIDAKKNLQALDRKLNDLIFEKKNLVNQIKSLNWKDEFKEEGLQKHPLYKSKEELSNLYSNKESEINKFYTDKARELREFNSPQITKTTYNRNDFIKDISRRKILDDKEIEDLKNTLSEVQKSIVIEKAEDKKFDFTTLINNVKRILEHEVAVVTVVEELKDNPARKQFAQTGLKIHKAGEKCSFCGNEITEDRIKKLETLVSMPEIQRTQTGINEHIQIIYNIEKELNKIEELDKERFYITLHKEIDEVNTDIRLYK</sequence>
<feature type="non-terminal residue" evidence="2">
    <location>
        <position position="336"/>
    </location>
</feature>
<dbReference type="InterPro" id="IPR026866">
    <property type="entry name" value="CR006_AAA"/>
</dbReference>
<gene>
    <name evidence="2" type="ORF">M9R61_09460</name>
</gene>
<organism evidence="2 3">
    <name type="scientific">Psychrobacillus psychrodurans</name>
    <dbReference type="NCBI Taxonomy" id="126157"/>
    <lineage>
        <taxon>Bacteria</taxon>
        <taxon>Bacillati</taxon>
        <taxon>Bacillota</taxon>
        <taxon>Bacilli</taxon>
        <taxon>Bacillales</taxon>
        <taxon>Bacillaceae</taxon>
        <taxon>Psychrobacillus</taxon>
    </lineage>
</organism>
<keyword evidence="3" id="KW-1185">Reference proteome</keyword>
<dbReference type="Pfam" id="PF13166">
    <property type="entry name" value="AAA_13"/>
    <property type="match status" value="1"/>
</dbReference>
<dbReference type="Gene3D" id="3.40.50.300">
    <property type="entry name" value="P-loop containing nucleotide triphosphate hydrolases"/>
    <property type="match status" value="1"/>
</dbReference>
<reference evidence="2" key="1">
    <citation type="submission" date="2022-05" db="EMBL/GenBank/DDBJ databases">
        <authorList>
            <person name="Colautti A."/>
            <person name="Iacumin L."/>
        </authorList>
    </citation>
    <scope>NUCLEOTIDE SEQUENCE</scope>
    <source>
        <strain evidence="2">DSM 30747</strain>
    </source>
</reference>
<comment type="caution">
    <text evidence="2">The sequence shown here is derived from an EMBL/GenBank/DDBJ whole genome shotgun (WGS) entry which is preliminary data.</text>
</comment>
<protein>
    <submittedName>
        <fullName evidence="2">AAA family ATPase</fullName>
    </submittedName>
</protein>
<name>A0A9X3RAV2_9BACI</name>
<dbReference type="Proteomes" id="UP001152172">
    <property type="component" value="Unassembled WGS sequence"/>
</dbReference>
<dbReference type="EMBL" id="JAMKBI010000006">
    <property type="protein sequence ID" value="MCZ8533538.1"/>
    <property type="molecule type" value="Genomic_DNA"/>
</dbReference>
<dbReference type="RefSeq" id="WP_269921901.1">
    <property type="nucleotide sequence ID" value="NZ_JAMKBI010000006.1"/>
</dbReference>
<feature type="domain" description="Protein CR006 P-loop" evidence="1">
    <location>
        <begin position="13"/>
        <end position="329"/>
    </location>
</feature>
<dbReference type="InterPro" id="IPR027417">
    <property type="entry name" value="P-loop_NTPase"/>
</dbReference>